<dbReference type="Pfam" id="PF02561">
    <property type="entry name" value="FliS"/>
    <property type="match status" value="1"/>
</dbReference>
<gene>
    <name evidence="6" type="primary">fliS</name>
    <name evidence="6" type="ORF">SK3146_03634</name>
</gene>
<evidence type="ECO:0000256" key="5">
    <source>
        <dbReference type="ARBA" id="ARBA00023186"/>
    </source>
</evidence>
<evidence type="ECO:0000256" key="2">
    <source>
        <dbReference type="ARBA" id="ARBA00008787"/>
    </source>
</evidence>
<evidence type="ECO:0000256" key="1">
    <source>
        <dbReference type="ARBA" id="ARBA00004514"/>
    </source>
</evidence>
<dbReference type="CDD" id="cd16098">
    <property type="entry name" value="FliS"/>
    <property type="match status" value="1"/>
</dbReference>
<dbReference type="EMBL" id="CP027059">
    <property type="protein sequence ID" value="UQZ84388.1"/>
    <property type="molecule type" value="Genomic_DNA"/>
</dbReference>
<keyword evidence="6" id="KW-0282">Flagellum</keyword>
<dbReference type="InterPro" id="IPR003713">
    <property type="entry name" value="FliS"/>
</dbReference>
<sequence>MITAAQKYQNNQVTTATPGELTLMLYNGAIKFIKQARSSLAEKQWEKANQSSLRVQDIISELMITLDRSYPISEQLMLMYDYMNRRMIEANIQKDESILDEVEGLFVQFRDTWKEAILLSKQKA</sequence>
<organism evidence="6 7">
    <name type="scientific">Paenibacillus konkukensis</name>
    <dbReference type="NCBI Taxonomy" id="2020716"/>
    <lineage>
        <taxon>Bacteria</taxon>
        <taxon>Bacillati</taxon>
        <taxon>Bacillota</taxon>
        <taxon>Bacilli</taxon>
        <taxon>Bacillales</taxon>
        <taxon>Paenibacillaceae</taxon>
        <taxon>Paenibacillus</taxon>
    </lineage>
</organism>
<comment type="subcellular location">
    <subcellularLocation>
        <location evidence="1">Cytoplasm</location>
        <location evidence="1">Cytosol</location>
    </subcellularLocation>
</comment>
<evidence type="ECO:0000256" key="4">
    <source>
        <dbReference type="ARBA" id="ARBA00022795"/>
    </source>
</evidence>
<dbReference type="Gene3D" id="1.20.120.340">
    <property type="entry name" value="Flagellar protein FliS"/>
    <property type="match status" value="1"/>
</dbReference>
<keyword evidence="3" id="KW-0963">Cytoplasm</keyword>
<keyword evidence="6" id="KW-0966">Cell projection</keyword>
<dbReference type="PANTHER" id="PTHR34773:SF1">
    <property type="entry name" value="FLAGELLAR SECRETION CHAPERONE FLIS"/>
    <property type="match status" value="1"/>
</dbReference>
<keyword evidence="6" id="KW-0969">Cilium</keyword>
<dbReference type="PANTHER" id="PTHR34773">
    <property type="entry name" value="FLAGELLAR SECRETION CHAPERONE FLIS"/>
    <property type="match status" value="1"/>
</dbReference>
<name>A0ABY4RS88_9BACL</name>
<protein>
    <submittedName>
        <fullName evidence="6">Flagellar protein FliS</fullName>
    </submittedName>
</protein>
<dbReference type="PIRSF" id="PIRSF039090">
    <property type="entry name" value="Flis"/>
    <property type="match status" value="1"/>
</dbReference>
<evidence type="ECO:0000256" key="3">
    <source>
        <dbReference type="ARBA" id="ARBA00022490"/>
    </source>
</evidence>
<reference evidence="6" key="2">
    <citation type="journal article" date="2021" name="J Anim Sci Technol">
        <title>Complete genome sequence of Paenibacillus konkukensis sp. nov. SK3146 as a potential probiotic strain.</title>
        <authorList>
            <person name="Jung H.I."/>
            <person name="Park S."/>
            <person name="Niu K.M."/>
            <person name="Lee S.W."/>
            <person name="Kothari D."/>
            <person name="Yi K.J."/>
            <person name="Kim S.K."/>
        </authorList>
    </citation>
    <scope>NUCLEOTIDE SEQUENCE</scope>
    <source>
        <strain evidence="6">SK3146</strain>
    </source>
</reference>
<evidence type="ECO:0000313" key="6">
    <source>
        <dbReference type="EMBL" id="UQZ84388.1"/>
    </source>
</evidence>
<evidence type="ECO:0000313" key="7">
    <source>
        <dbReference type="Proteomes" id="UP001057134"/>
    </source>
</evidence>
<proteinExistence type="inferred from homology"/>
<dbReference type="NCBIfam" id="TIGR00208">
    <property type="entry name" value="fliS"/>
    <property type="match status" value="1"/>
</dbReference>
<keyword evidence="5" id="KW-0143">Chaperone</keyword>
<comment type="similarity">
    <text evidence="2">Belongs to the FliS family.</text>
</comment>
<keyword evidence="4" id="KW-1005">Bacterial flagellum biogenesis</keyword>
<dbReference type="SUPFAM" id="SSF101116">
    <property type="entry name" value="Flagellar export chaperone FliS"/>
    <property type="match status" value="1"/>
</dbReference>
<keyword evidence="7" id="KW-1185">Reference proteome</keyword>
<dbReference type="InterPro" id="IPR036584">
    <property type="entry name" value="FliS_sf"/>
</dbReference>
<reference evidence="6" key="1">
    <citation type="submission" date="2018-02" db="EMBL/GenBank/DDBJ databases">
        <authorList>
            <person name="Kim S.-K."/>
            <person name="Jung H.-I."/>
            <person name="Lee S.-W."/>
        </authorList>
    </citation>
    <scope>NUCLEOTIDE SEQUENCE</scope>
    <source>
        <strain evidence="6">SK3146</strain>
    </source>
</reference>
<dbReference type="Proteomes" id="UP001057134">
    <property type="component" value="Chromosome"/>
</dbReference>
<accession>A0ABY4RS88</accession>